<dbReference type="eggNOG" id="COG0265">
    <property type="taxonomic scope" value="Bacteria"/>
</dbReference>
<accession>A0A143BL79</accession>
<dbReference type="PANTHER" id="PTHR22939:SF129">
    <property type="entry name" value="SERINE PROTEASE HTRA2, MITOCHONDRIAL"/>
    <property type="match status" value="1"/>
</dbReference>
<dbReference type="Proteomes" id="UP000076404">
    <property type="component" value="Chromosome"/>
</dbReference>
<reference evidence="3 4" key="1">
    <citation type="journal article" date="2014" name="Proc. Natl. Acad. Sci. U.S.A.">
        <title>Functional type 2 photosynthetic reaction centers found in the rare bacterial phylum Gemmatimonadetes.</title>
        <authorList>
            <person name="Zeng Y."/>
            <person name="Feng F."/>
            <person name="Medova H."/>
            <person name="Dean J."/>
            <person name="Koblizek M."/>
        </authorList>
    </citation>
    <scope>NUCLEOTIDE SEQUENCE [LARGE SCALE GENOMIC DNA]</scope>
    <source>
        <strain evidence="3 4">AP64</strain>
    </source>
</reference>
<protein>
    <recommendedName>
        <fullName evidence="2">PDZ domain-containing protein</fullName>
    </recommendedName>
</protein>
<dbReference type="PROSITE" id="PS50106">
    <property type="entry name" value="PDZ"/>
    <property type="match status" value="2"/>
</dbReference>
<evidence type="ECO:0000259" key="2">
    <source>
        <dbReference type="PROSITE" id="PS50106"/>
    </source>
</evidence>
<evidence type="ECO:0000256" key="1">
    <source>
        <dbReference type="ARBA" id="ARBA00010541"/>
    </source>
</evidence>
<dbReference type="SMART" id="SM00228">
    <property type="entry name" value="PDZ"/>
    <property type="match status" value="2"/>
</dbReference>
<dbReference type="STRING" id="1379270.GEMMAAP_15275"/>
<dbReference type="PANTHER" id="PTHR22939">
    <property type="entry name" value="SERINE PROTEASE FAMILY S1C HTRA-RELATED"/>
    <property type="match status" value="1"/>
</dbReference>
<dbReference type="Gene3D" id="2.30.42.10">
    <property type="match status" value="2"/>
</dbReference>
<gene>
    <name evidence="3" type="ORF">GEMMAAP_15275</name>
</gene>
<comment type="similarity">
    <text evidence="1">Belongs to the peptidase S1C family.</text>
</comment>
<dbReference type="InterPro" id="IPR036034">
    <property type="entry name" value="PDZ_sf"/>
</dbReference>
<reference evidence="3 4" key="2">
    <citation type="journal article" date="2016" name="Environ. Microbiol. Rep.">
        <title>Metagenomic evidence for the presence of phototrophic Gemmatimonadetes bacteria in diverse environments.</title>
        <authorList>
            <person name="Zeng Y."/>
            <person name="Baumbach J."/>
            <person name="Barbosa E.G."/>
            <person name="Azevedo V."/>
            <person name="Zhang C."/>
            <person name="Koblizek M."/>
        </authorList>
    </citation>
    <scope>NUCLEOTIDE SEQUENCE [LARGE SCALE GENOMIC DNA]</scope>
    <source>
        <strain evidence="3 4">AP64</strain>
    </source>
</reference>
<sequence length="405" mass="43091">MGVLAAGVLASAVEAQTPVSTTRQRASVKRLPTSNNVCMELESSPSALVNAPEGLALLRLKRELESAALTLEQQRQLEGAQVQRISQVQRGMDSLMQIVVRFTQDEQGGNVFVRRSDGRGGARPFDSVRVTMRPLDDSRGLFIAIDSTMRTGAPSISRFIRSLQPQVAAFAFEAESALPNGVTAPSGYMGLSLSGAQIRIVTPDGVMTSHCEYPLVETVDLGSPAARAGLTAGDTLVAYNGRDVMQSAVNYAELITAGNTVRIRVRRAGKPREVPVTVGARKEERAMVFVRAPQAPLPPSSPTPPPMNMFSGSGVVVIAGAQFATIDDEFAESLGLEPGVLVLRVPAGTPAADAGLRSGEVVRSVNGTPVRDVTSLRRTFYSAREARLLVQNKSGASRTVVLELR</sequence>
<dbReference type="AlphaFoldDB" id="A0A143BL79"/>
<evidence type="ECO:0000313" key="4">
    <source>
        <dbReference type="Proteomes" id="UP000076404"/>
    </source>
</evidence>
<organism evidence="3 4">
    <name type="scientific">Gemmatimonas phototrophica</name>
    <dbReference type="NCBI Taxonomy" id="1379270"/>
    <lineage>
        <taxon>Bacteria</taxon>
        <taxon>Pseudomonadati</taxon>
        <taxon>Gemmatimonadota</taxon>
        <taxon>Gemmatimonadia</taxon>
        <taxon>Gemmatimonadales</taxon>
        <taxon>Gemmatimonadaceae</taxon>
        <taxon>Gemmatimonas</taxon>
    </lineage>
</organism>
<dbReference type="Pfam" id="PF17820">
    <property type="entry name" value="PDZ_6"/>
    <property type="match status" value="2"/>
</dbReference>
<keyword evidence="4" id="KW-1185">Reference proteome</keyword>
<proteinExistence type="inferred from homology"/>
<dbReference type="GO" id="GO:0008236">
    <property type="term" value="F:serine-type peptidase activity"/>
    <property type="evidence" value="ECO:0007669"/>
    <property type="project" value="UniProtKB-KW"/>
</dbReference>
<name>A0A143BL79_9BACT</name>
<dbReference type="KEGG" id="gph:GEMMAAP_15275"/>
<dbReference type="SUPFAM" id="SSF50156">
    <property type="entry name" value="PDZ domain-like"/>
    <property type="match status" value="2"/>
</dbReference>
<dbReference type="InterPro" id="IPR041489">
    <property type="entry name" value="PDZ_6"/>
</dbReference>
<dbReference type="InterPro" id="IPR001478">
    <property type="entry name" value="PDZ"/>
</dbReference>
<evidence type="ECO:0000313" key="3">
    <source>
        <dbReference type="EMBL" id="AMW05789.1"/>
    </source>
</evidence>
<feature type="domain" description="PDZ" evidence="2">
    <location>
        <begin position="320"/>
        <end position="374"/>
    </location>
</feature>
<dbReference type="EMBL" id="CP011454">
    <property type="protein sequence ID" value="AMW05789.1"/>
    <property type="molecule type" value="Genomic_DNA"/>
</dbReference>
<feature type="domain" description="PDZ" evidence="2">
    <location>
        <begin position="186"/>
        <end position="269"/>
    </location>
</feature>